<dbReference type="Pfam" id="PF01825">
    <property type="entry name" value="GPS"/>
    <property type="match status" value="1"/>
</dbReference>
<dbReference type="SUPFAM" id="SSF49313">
    <property type="entry name" value="Cadherin-like"/>
    <property type="match status" value="1"/>
</dbReference>
<dbReference type="Proteomes" id="UP000005237">
    <property type="component" value="Unassembled WGS sequence"/>
</dbReference>
<name>A0A8R1HUV3_CAEJA</name>
<evidence type="ECO:0000256" key="3">
    <source>
        <dbReference type="ARBA" id="ARBA00022989"/>
    </source>
</evidence>
<feature type="transmembrane region" description="Helical" evidence="5">
    <location>
        <begin position="770"/>
        <end position="791"/>
    </location>
</feature>
<dbReference type="Gene3D" id="2.60.220.50">
    <property type="match status" value="1"/>
</dbReference>
<reference evidence="7" key="1">
    <citation type="submission" date="2010-08" db="EMBL/GenBank/DDBJ databases">
        <authorList>
            <consortium name="Caenorhabditis japonica Sequencing Consortium"/>
            <person name="Wilson R.K."/>
        </authorList>
    </citation>
    <scope>NUCLEOTIDE SEQUENCE [LARGE SCALE GENOMIC DNA]</scope>
    <source>
        <strain evidence="7">DF5081</strain>
    </source>
</reference>
<dbReference type="EnsemblMetazoa" id="CJA07597.1">
    <property type="protein sequence ID" value="CJA07597.1"/>
    <property type="gene ID" value="WBGene00126801"/>
</dbReference>
<feature type="transmembrane region" description="Helical" evidence="5">
    <location>
        <begin position="885"/>
        <end position="909"/>
    </location>
</feature>
<dbReference type="GO" id="GO:0016020">
    <property type="term" value="C:membrane"/>
    <property type="evidence" value="ECO:0007669"/>
    <property type="project" value="UniProtKB-SubCell"/>
</dbReference>
<dbReference type="InterPro" id="IPR000203">
    <property type="entry name" value="GPS"/>
</dbReference>
<feature type="transmembrane region" description="Helical" evidence="5">
    <location>
        <begin position="661"/>
        <end position="681"/>
    </location>
</feature>
<feature type="transmembrane region" description="Helical" evidence="5">
    <location>
        <begin position="693"/>
        <end position="713"/>
    </location>
</feature>
<dbReference type="Gene3D" id="2.60.40.60">
    <property type="entry name" value="Cadherins"/>
    <property type="match status" value="1"/>
</dbReference>
<evidence type="ECO:0000256" key="2">
    <source>
        <dbReference type="ARBA" id="ARBA00022692"/>
    </source>
</evidence>
<feature type="transmembrane region" description="Helical" evidence="5">
    <location>
        <begin position="852"/>
        <end position="879"/>
    </location>
</feature>
<evidence type="ECO:0000313" key="7">
    <source>
        <dbReference type="Proteomes" id="UP000005237"/>
    </source>
</evidence>
<dbReference type="InterPro" id="IPR046338">
    <property type="entry name" value="GAIN_dom_sf"/>
</dbReference>
<comment type="subcellular location">
    <subcellularLocation>
        <location evidence="1">Membrane</location>
    </subcellularLocation>
</comment>
<dbReference type="InterPro" id="IPR015919">
    <property type="entry name" value="Cadherin-like_sf"/>
</dbReference>
<sequence>MLRSRQKPAEHRSVVTVVQVRPQTPPTTLSIFPDVFDVRIHEGAEKGSRLTMSQELQKSTEPLGHCFGQLETDVEWIEWRSSRSAFYTSSRMPISATKNSNNLVGTLHLLCAGNRMHTFPFRVHITHRNHHPPTFSRHSFKFHVPITLPIGSIISKLEVRDQDPVIYNSERRLAFTKDEPLAEILQDGTLKLKSDLSTLPPYTPQRMQILAIDYGSPQLFTIANLTLIPVTVSMVRELHVNVATEEYQIFEWEHPEFGKVGKYRLSIRRDDQVVYEEELEAAKSLALTKISLSNAMNVSFQVSAIDENGETSSEWTQIGPIDRDVICSGECSRGGTPLCYVGAFNRVEQFVDSRGAHCLCFPGFMGVSCENIGPYNVITDNKHLERRCAWDSEAGRAVWEKPYDKSSCQTQTSVLGHLGLIGTYSAKASTISAINTVTRFVRDLLTYPSFSRESKKSAHFDQKIAEMTALVLDSVVQADLDRIPGNTSMIRADTWQLIESFARSLPIPYSLSSPDNGIHMKSIEWMERSEPNDNLIGKKCRIKFPSSDENHVIRVVCASNATLFELLEPKSPVISVKPDSREAFGSTRMTIYLKFPDTRDNYTCVYYDEEERAWSTKGIRRIEHDYHGYVKCETNHFGVFALLPDRYFYNSETFWKDLASHMPTVTSFVTLICTVLLLFMAAVQKNQPIDCAFLFYLFFVFMIHLTHLLLFLAPQVGEPFTFTTLLHFVLQFCVIASSGLLCLVLYSIHTTIVNYDVTKEDEPQGCFSKPFHVFGMGIFTPSLFTFSTYYLLDGRDLDIGRIFERTDWLFISNYLLPTAVLFSISTVYAVWNAYIASGTKNNRRCSSERLLALGPAISASVTSLFMIFFFFSALLLFFFREHSSVSVFLFCLFQFFHVVTAFFFASYLFRLRFLLQRGFDGNDSTDSLERKRDISRALLEHVDTKSDVDVASADRVVIDGGFTEAGYQPSAHFQYSPNDYISAGSSVTHIDNNNRYLALHQNIFERAPMVSIV</sequence>
<reference evidence="6" key="2">
    <citation type="submission" date="2022-06" db="UniProtKB">
        <authorList>
            <consortium name="EnsemblMetazoa"/>
        </authorList>
    </citation>
    <scope>IDENTIFICATION</scope>
    <source>
        <strain evidence="6">DF5081</strain>
    </source>
</reference>
<keyword evidence="7" id="KW-1185">Reference proteome</keyword>
<dbReference type="GO" id="GO:0005509">
    <property type="term" value="F:calcium ion binding"/>
    <property type="evidence" value="ECO:0007669"/>
    <property type="project" value="InterPro"/>
</dbReference>
<dbReference type="AlphaFoldDB" id="A0A8R1HUV3"/>
<keyword evidence="4 5" id="KW-0472">Membrane</keyword>
<organism evidence="6 7">
    <name type="scientific">Caenorhabditis japonica</name>
    <dbReference type="NCBI Taxonomy" id="281687"/>
    <lineage>
        <taxon>Eukaryota</taxon>
        <taxon>Metazoa</taxon>
        <taxon>Ecdysozoa</taxon>
        <taxon>Nematoda</taxon>
        <taxon>Chromadorea</taxon>
        <taxon>Rhabditida</taxon>
        <taxon>Rhabditina</taxon>
        <taxon>Rhabditomorpha</taxon>
        <taxon>Rhabditoidea</taxon>
        <taxon>Rhabditidae</taxon>
        <taxon>Peloderinae</taxon>
        <taxon>Caenorhabditis</taxon>
    </lineage>
</organism>
<keyword evidence="2 5" id="KW-0812">Transmembrane</keyword>
<feature type="transmembrane region" description="Helical" evidence="5">
    <location>
        <begin position="811"/>
        <end position="831"/>
    </location>
</feature>
<evidence type="ECO:0000256" key="1">
    <source>
        <dbReference type="ARBA" id="ARBA00004370"/>
    </source>
</evidence>
<evidence type="ECO:0000256" key="5">
    <source>
        <dbReference type="SAM" id="Phobius"/>
    </source>
</evidence>
<feature type="transmembrane region" description="Helical" evidence="5">
    <location>
        <begin position="725"/>
        <end position="749"/>
    </location>
</feature>
<accession>A0A8R1HUV3</accession>
<proteinExistence type="predicted"/>
<keyword evidence="3 5" id="KW-1133">Transmembrane helix</keyword>
<protein>
    <submittedName>
        <fullName evidence="6">GPS domain-containing protein</fullName>
    </submittedName>
</protein>
<evidence type="ECO:0000313" key="6">
    <source>
        <dbReference type="EnsemblMetazoa" id="CJA07597.1"/>
    </source>
</evidence>
<evidence type="ECO:0000256" key="4">
    <source>
        <dbReference type="ARBA" id="ARBA00023136"/>
    </source>
</evidence>